<evidence type="ECO:0000313" key="2">
    <source>
        <dbReference type="EMBL" id="KAF3444815.1"/>
    </source>
</evidence>
<feature type="region of interest" description="Disordered" evidence="1">
    <location>
        <begin position="981"/>
        <end position="1001"/>
    </location>
</feature>
<dbReference type="OrthoDB" id="630817at2759"/>
<accession>A0A8K0MGF0</accession>
<feature type="compositionally biased region" description="Basic residues" evidence="1">
    <location>
        <begin position="928"/>
        <end position="940"/>
    </location>
</feature>
<sequence length="1056" mass="117049">MYLPGYYSMKDLSNSAGYGGWSLHHESKSLKNGQHYDLFLPRPIMNEFDFDGYNKERLRQTIMEHESIFRHQVHELHRLYKIQRDLMNEIKSKERVKKSLPAGTSKSSPFSYGFASEDEKRSCDISKLPSVSSNNGSSTDFIQSHYNSMIKGKIIQSSSATIQNGVRLKDYESLDSKSNKHQRRFIDLELPADEYINDGNELQGESEMSRAAGYLFTKCNGVTHARDENISNCASDDSGYNHHPLRSGLNSRRTHKLTDLNEPIEIEEVSASTSVNSLGNETCSKEEIQRRSVSTNAYTGLWSSEKELFGKPHIGNDGGGSSLHVMNNRNQKEWSSYTFDTGQIRSKRSSVNGSFHLEDYQKQWESSKVEARKASDLAMTFPSDQNTTEKQMKRTIFGVEISERHNDLSPKASSRHVLQTIFGPQSHAANSDSSSISCWTKPPISLNQSLMSVRGETDLCTSTHFSKGSISLVQSPQVIRDRLLITSDSGSTPSLKAEVSYQDDGRIGTWSKPNELQASPSISFGFSNGIADHGSASDQFAHGPRGHYWGLGGMVDAKSTKGMNDGVPSNKCLSEVTYKQNVVSVDERRNQDSPQGGFSWLRAMPLCNGKSCKEESKGSQKMKIDSSHIYSQQFVNQTDTRRGPSQCLIQDSPSTTHGHDTEHKRVETSGCSGIKKILGFPIIDSPTKRGCFSSVIDNGNHVKTGSVKSDLACDRVSPRSEGEQLKVEGVFVVKGLVNDRTDLRNQIDLNKCITEEEGQLTPTSPVVKTTTGIDLEATVDSEIGISHGIDSLDRCKGPQDLAVCDSMLLGERPERVAAEALVAISSSHTCDLQDNAAHDLQENHTCHQSEASQSDSLHWFADIISSFKDDNENEMQTGKGSACDEESIPDGIDYFEYMTLNLTETEVDDICHEHQNLDNPKEEEPLPRRPRRGQARRGRQRKDFQRDILPGIASLSRNEVTEDLQTIEGIIRATGGTWQSSLATRNAGKGGGGRGRRRTGCSAPSTLVAAVCQQQIQQSNCREVGGEDRSLTGWGKRTRRPPRQRCSLNNSPVSLK</sequence>
<dbReference type="Proteomes" id="UP000796880">
    <property type="component" value="Unassembled WGS sequence"/>
</dbReference>
<dbReference type="Pfam" id="PF05904">
    <property type="entry name" value="DUF863"/>
    <property type="match status" value="1"/>
</dbReference>
<organism evidence="2 3">
    <name type="scientific">Rhamnella rubrinervis</name>
    <dbReference type="NCBI Taxonomy" id="2594499"/>
    <lineage>
        <taxon>Eukaryota</taxon>
        <taxon>Viridiplantae</taxon>
        <taxon>Streptophyta</taxon>
        <taxon>Embryophyta</taxon>
        <taxon>Tracheophyta</taxon>
        <taxon>Spermatophyta</taxon>
        <taxon>Magnoliopsida</taxon>
        <taxon>eudicotyledons</taxon>
        <taxon>Gunneridae</taxon>
        <taxon>Pentapetalae</taxon>
        <taxon>rosids</taxon>
        <taxon>fabids</taxon>
        <taxon>Rosales</taxon>
        <taxon>Rhamnaceae</taxon>
        <taxon>rhamnoid group</taxon>
        <taxon>Rhamneae</taxon>
        <taxon>Rhamnella</taxon>
    </lineage>
</organism>
<comment type="caution">
    <text evidence="2">The sequence shown here is derived from an EMBL/GenBank/DDBJ whole genome shotgun (WGS) entry which is preliminary data.</text>
</comment>
<proteinExistence type="predicted"/>
<feature type="compositionally biased region" description="Polar residues" evidence="1">
    <location>
        <begin position="1046"/>
        <end position="1056"/>
    </location>
</feature>
<reference evidence="2" key="1">
    <citation type="submission" date="2020-03" db="EMBL/GenBank/DDBJ databases">
        <title>A high-quality chromosome-level genome assembly of a woody plant with both climbing and erect habits, Rhamnella rubrinervis.</title>
        <authorList>
            <person name="Lu Z."/>
            <person name="Yang Y."/>
            <person name="Zhu X."/>
            <person name="Sun Y."/>
        </authorList>
    </citation>
    <scope>NUCLEOTIDE SEQUENCE</scope>
    <source>
        <strain evidence="2">BYM</strain>
        <tissue evidence="2">Leaf</tissue>
    </source>
</reference>
<feature type="region of interest" description="Disordered" evidence="1">
    <location>
        <begin position="1022"/>
        <end position="1056"/>
    </location>
</feature>
<protein>
    <submittedName>
        <fullName evidence="2">Uncharacterized protein</fullName>
    </submittedName>
</protein>
<feature type="region of interest" description="Disordered" evidence="1">
    <location>
        <begin position="915"/>
        <end position="944"/>
    </location>
</feature>
<gene>
    <name evidence="2" type="ORF">FNV43_RR14508</name>
</gene>
<evidence type="ECO:0000256" key="1">
    <source>
        <dbReference type="SAM" id="MobiDB-lite"/>
    </source>
</evidence>
<name>A0A8K0MGF0_9ROSA</name>
<dbReference type="InterPro" id="IPR008581">
    <property type="entry name" value="DUF863_pln"/>
</dbReference>
<feature type="compositionally biased region" description="Basic and acidic residues" evidence="1">
    <location>
        <begin position="915"/>
        <end position="927"/>
    </location>
</feature>
<evidence type="ECO:0000313" key="3">
    <source>
        <dbReference type="Proteomes" id="UP000796880"/>
    </source>
</evidence>
<keyword evidence="3" id="KW-1185">Reference proteome</keyword>
<dbReference type="AlphaFoldDB" id="A0A8K0MGF0"/>
<feature type="region of interest" description="Disordered" evidence="1">
    <location>
        <begin position="94"/>
        <end position="113"/>
    </location>
</feature>
<dbReference type="PANTHER" id="PTHR33167:SF70">
    <property type="entry name" value="DUF3741 DOMAIN-CONTAINING PROTEIN"/>
    <property type="match status" value="1"/>
</dbReference>
<dbReference type="EMBL" id="VOIH02000006">
    <property type="protein sequence ID" value="KAF3444815.1"/>
    <property type="molecule type" value="Genomic_DNA"/>
</dbReference>
<dbReference type="PANTHER" id="PTHR33167">
    <property type="entry name" value="TRANSCRIPTION FACTOR, PUTATIVE (DUF863)-RELATED"/>
    <property type="match status" value="1"/>
</dbReference>